<keyword evidence="4" id="KW-1185">Reference proteome</keyword>
<dbReference type="Proteomes" id="UP001179280">
    <property type="component" value="Unassembled WGS sequence"/>
</dbReference>
<feature type="region of interest" description="Disordered" evidence="2">
    <location>
        <begin position="65"/>
        <end position="96"/>
    </location>
</feature>
<reference evidence="3" key="1">
    <citation type="submission" date="2021-01" db="EMBL/GenBank/DDBJ databases">
        <title>Genomic Encyclopedia of Type Strains, Phase IV (KMG-IV): sequencing the most valuable type-strain genomes for metagenomic binning, comparative biology and taxonomic classification.</title>
        <authorList>
            <person name="Goeker M."/>
        </authorList>
    </citation>
    <scope>NUCLEOTIDE SEQUENCE</scope>
    <source>
        <strain evidence="3">DSM 21943</strain>
    </source>
</reference>
<evidence type="ECO:0000313" key="4">
    <source>
        <dbReference type="Proteomes" id="UP001179280"/>
    </source>
</evidence>
<organism evidence="3 4">
    <name type="scientific">Shouchella xiaoxiensis</name>
    <dbReference type="NCBI Taxonomy" id="766895"/>
    <lineage>
        <taxon>Bacteria</taxon>
        <taxon>Bacillati</taxon>
        <taxon>Bacillota</taxon>
        <taxon>Bacilli</taxon>
        <taxon>Bacillales</taxon>
        <taxon>Bacillaceae</taxon>
        <taxon>Shouchella</taxon>
    </lineage>
</organism>
<evidence type="ECO:0000313" key="3">
    <source>
        <dbReference type="EMBL" id="MBM7840581.1"/>
    </source>
</evidence>
<comment type="caution">
    <text evidence="3">The sequence shown here is derived from an EMBL/GenBank/DDBJ whole genome shotgun (WGS) entry which is preliminary data.</text>
</comment>
<feature type="coiled-coil region" evidence="1">
    <location>
        <begin position="2"/>
        <end position="29"/>
    </location>
</feature>
<protein>
    <recommendedName>
        <fullName evidence="5">YwdI family protein</fullName>
    </recommendedName>
</protein>
<accession>A0ABS2SZY9</accession>
<dbReference type="InterPro" id="IPR035218">
    <property type="entry name" value="DUF5327"/>
</dbReference>
<keyword evidence="1" id="KW-0175">Coiled coil</keyword>
<evidence type="ECO:0008006" key="5">
    <source>
        <dbReference type="Google" id="ProtNLM"/>
    </source>
</evidence>
<dbReference type="Pfam" id="PF17261">
    <property type="entry name" value="DUF5327"/>
    <property type="match status" value="1"/>
</dbReference>
<name>A0ABS2SZY9_9BACI</name>
<proteinExistence type="predicted"/>
<evidence type="ECO:0000256" key="1">
    <source>
        <dbReference type="SAM" id="Coils"/>
    </source>
</evidence>
<dbReference type="EMBL" id="JAFBCV010000015">
    <property type="protein sequence ID" value="MBM7840581.1"/>
    <property type="molecule type" value="Genomic_DNA"/>
</dbReference>
<sequence>MLIKVEDLITQMERQIENLRRSAEQDDVARAKEAALIIESYCQLITANAGEVKKQEMPASYAVQQPLPTLTPPKQQPIAPTTGNDDGDDKRNLLDF</sequence>
<gene>
    <name evidence="3" type="ORF">JOC54_003874</name>
</gene>
<dbReference type="RefSeq" id="WP_204468254.1">
    <property type="nucleotide sequence ID" value="NZ_JAFBCV010000015.1"/>
</dbReference>
<evidence type="ECO:0000256" key="2">
    <source>
        <dbReference type="SAM" id="MobiDB-lite"/>
    </source>
</evidence>